<reference evidence="2 3" key="1">
    <citation type="submission" date="2016-03" db="EMBL/GenBank/DDBJ databases">
        <title>Cyphomyrmex costatus WGS genome.</title>
        <authorList>
            <person name="Nygaard S."/>
            <person name="Hu H."/>
            <person name="Boomsma J."/>
            <person name="Zhang G."/>
        </authorList>
    </citation>
    <scope>NUCLEOTIDE SEQUENCE [LARGE SCALE GENOMIC DNA]</scope>
    <source>
        <strain evidence="2">MS0001</strain>
        <tissue evidence="2">Whole body</tissue>
    </source>
</reference>
<feature type="signal peptide" evidence="1">
    <location>
        <begin position="1"/>
        <end position="20"/>
    </location>
</feature>
<dbReference type="AlphaFoldDB" id="A0A151INX5"/>
<feature type="chain" id="PRO_5007582299" evidence="1">
    <location>
        <begin position="21"/>
        <end position="180"/>
    </location>
</feature>
<organism evidence="2 3">
    <name type="scientific">Cyphomyrmex costatus</name>
    <dbReference type="NCBI Taxonomy" id="456900"/>
    <lineage>
        <taxon>Eukaryota</taxon>
        <taxon>Metazoa</taxon>
        <taxon>Ecdysozoa</taxon>
        <taxon>Arthropoda</taxon>
        <taxon>Hexapoda</taxon>
        <taxon>Insecta</taxon>
        <taxon>Pterygota</taxon>
        <taxon>Neoptera</taxon>
        <taxon>Endopterygota</taxon>
        <taxon>Hymenoptera</taxon>
        <taxon>Apocrita</taxon>
        <taxon>Aculeata</taxon>
        <taxon>Formicoidea</taxon>
        <taxon>Formicidae</taxon>
        <taxon>Myrmicinae</taxon>
        <taxon>Cyphomyrmex</taxon>
    </lineage>
</organism>
<keyword evidence="1" id="KW-0732">Signal</keyword>
<proteinExistence type="predicted"/>
<keyword evidence="3" id="KW-1185">Reference proteome</keyword>
<gene>
    <name evidence="2" type="ORF">ALC62_01843</name>
</gene>
<dbReference type="Proteomes" id="UP000078542">
    <property type="component" value="Unassembled WGS sequence"/>
</dbReference>
<name>A0A151INX5_9HYME</name>
<evidence type="ECO:0000313" key="3">
    <source>
        <dbReference type="Proteomes" id="UP000078542"/>
    </source>
</evidence>
<dbReference type="EMBL" id="KQ976899">
    <property type="protein sequence ID" value="KYN07177.1"/>
    <property type="molecule type" value="Genomic_DNA"/>
</dbReference>
<evidence type="ECO:0000256" key="1">
    <source>
        <dbReference type="SAM" id="SignalP"/>
    </source>
</evidence>
<evidence type="ECO:0000313" key="2">
    <source>
        <dbReference type="EMBL" id="KYN07177.1"/>
    </source>
</evidence>
<sequence length="180" mass="19379">MRSLLLIAALSAIFLRESFSKPMEKIDNSDVLDPVASIVNEFSENDTTREQRSPQFGLLGGYNDYDYNDYDDAYYFRYGNKRKYHHYKPFRPHRPHGLIGGYGCRGGYGCGGGYGGWQPDYGGHHHGQGASFASASAGSVSGGGPYGGGHSEANSQSASFNIGPFSASFSTAQSSGQTGF</sequence>
<protein>
    <submittedName>
        <fullName evidence="2">Uncharacterized protein</fullName>
    </submittedName>
</protein>
<accession>A0A151INX5</accession>